<comment type="similarity">
    <text evidence="1">Belongs to the QWRF family.</text>
</comment>
<feature type="region of interest" description="Disordered" evidence="2">
    <location>
        <begin position="363"/>
        <end position="440"/>
    </location>
</feature>
<dbReference type="GO" id="GO:0008017">
    <property type="term" value="F:microtubule binding"/>
    <property type="evidence" value="ECO:0007669"/>
    <property type="project" value="TreeGrafter"/>
</dbReference>
<dbReference type="CDD" id="cd01650">
    <property type="entry name" value="RT_nLTR_like"/>
    <property type="match status" value="1"/>
</dbReference>
<dbReference type="Pfam" id="PF04484">
    <property type="entry name" value="QWRF"/>
    <property type="match status" value="1"/>
</dbReference>
<name>A0AAW2BSX8_9ROSI</name>
<feature type="compositionally biased region" description="Polar residues" evidence="2">
    <location>
        <begin position="224"/>
        <end position="239"/>
    </location>
</feature>
<gene>
    <name evidence="4" type="ORF">SO802_028827</name>
</gene>
<organism evidence="4 5">
    <name type="scientific">Lithocarpus litseifolius</name>
    <dbReference type="NCBI Taxonomy" id="425828"/>
    <lineage>
        <taxon>Eukaryota</taxon>
        <taxon>Viridiplantae</taxon>
        <taxon>Streptophyta</taxon>
        <taxon>Embryophyta</taxon>
        <taxon>Tracheophyta</taxon>
        <taxon>Spermatophyta</taxon>
        <taxon>Magnoliopsida</taxon>
        <taxon>eudicotyledons</taxon>
        <taxon>Gunneridae</taxon>
        <taxon>Pentapetalae</taxon>
        <taxon>rosids</taxon>
        <taxon>fabids</taxon>
        <taxon>Fagales</taxon>
        <taxon>Fagaceae</taxon>
        <taxon>Lithocarpus</taxon>
    </lineage>
</organism>
<reference evidence="4 5" key="1">
    <citation type="submission" date="2024-01" db="EMBL/GenBank/DDBJ databases">
        <title>A telomere-to-telomere, gap-free genome of sweet tea (Lithocarpus litseifolius).</title>
        <authorList>
            <person name="Zhou J."/>
        </authorList>
    </citation>
    <scope>NUCLEOTIDE SEQUENCE [LARGE SCALE GENOMIC DNA]</scope>
    <source>
        <strain evidence="4">Zhou-2022a</strain>
        <tissue evidence="4">Leaf</tissue>
    </source>
</reference>
<feature type="region of interest" description="Disordered" evidence="2">
    <location>
        <begin position="301"/>
        <end position="341"/>
    </location>
</feature>
<dbReference type="InterPro" id="IPR007573">
    <property type="entry name" value="QWRF"/>
</dbReference>
<proteinExistence type="inferred from homology"/>
<sequence>MVAAISEAAATSTNPKERETHHHHRHLQRPPLLPSEKDNGFANPNPRRPRGRQVSSRYMSPSPSTTSTSTTTTTTSSSSSSSSTTTTSRRFQSPLLSRSSNSTHVSTPLSSSTASKRSQSADRRRPITPRPMTAIPDARHGNVAEVSAATKLLVTSTRSLSVSFQGEAFSLPISKTKAQTPATPSLSNGRKGTPERRRGTPVRGGDQAENSKPLEQHRWPGRTRQANSGAAANLSSKNPSLFRSLDCGNGVSVVDKRIGGMGSGMVVKALHNSLMVDEGRRASFDGRLSLDLGNAELLKVSQQNPDANSVHESSVPSDLTASDTDSVSSGSTSGVQDVGGVVAKGKPRGIVVSARFWQETNSRLRRLQEPGSPLSTSPGSRMSVPGKFGQLKKFVSDSPMSSPRTMASPIRGGSRPASPNKLWTSSASSPSRGIASPSRVRNSVTGSLSCNSSSTPSILSFSVDIRRGKMGEERIVDAHLLRLLYNRYLQWRFVNARADATFKVQRLNSEKNLWNAWVTISELRHSVTLKRIKLLLLRQKLKLTSILRGQLNYLEDWALLDRDHSNSLQGATEALKASTLRLPVVGKAVADIQNLKDAVGSAVDVMQVMGSSIYSLVSKVEETNSLVTELVKVTAKERILLEQCKDFLSTLGAMQEVRQGMLLILSSLDNRLSNITSLIDGDNASKSEEDWFVLAGKVIWRWDPSLEGSRRSLNWEVSSNEADEYLLTIDEILNLIDELSVRLDAWNQTEFGHLGKHISQLQKHLEWLELQPTSLDIIKGIRETRVELNCWLDKEDAVWKERSHLNWFKEGDRNARFFHAKASSRFQKNLIEGIYDDEGLWQEDEKIVVKIFVDYYSELFTSCRPSKFTEIVDAVHPKVTEGVNSTLIREFLPGEVHQALKPMYPLEALGPDVPKTKNPKRVTEYRPISLCNVVYKLASKTLVNRLKRVLQSIIRDIQSAFVNGRLITDNELVAFETMHHISQRKVGAIGEMALKLDMSKAYDRVEWACLEKFMERLGFHPRWRRLMMQCITSVTYFIRINGKQSGQIIPSRGLCQDDPLSPHLFLLCAKGLSALIKKDSSDGTMEGVSVYREVPVCLNYFLQMAVLSFVKPLLRNVRLYRRFCWYTSKLQGSS</sequence>
<feature type="region of interest" description="Disordered" evidence="2">
    <location>
        <begin position="175"/>
        <end position="239"/>
    </location>
</feature>
<protein>
    <recommendedName>
        <fullName evidence="3">Reverse transcriptase domain-containing protein</fullName>
    </recommendedName>
</protein>
<feature type="region of interest" description="Disordered" evidence="2">
    <location>
        <begin position="1"/>
        <end position="140"/>
    </location>
</feature>
<accession>A0AAW2BSX8</accession>
<dbReference type="AlphaFoldDB" id="A0AAW2BSX8"/>
<evidence type="ECO:0000256" key="1">
    <source>
        <dbReference type="ARBA" id="ARBA00010016"/>
    </source>
</evidence>
<dbReference type="SUPFAM" id="SSF56672">
    <property type="entry name" value="DNA/RNA polymerases"/>
    <property type="match status" value="1"/>
</dbReference>
<feature type="domain" description="Reverse transcriptase" evidence="3">
    <location>
        <begin position="919"/>
        <end position="1079"/>
    </location>
</feature>
<dbReference type="GO" id="GO:0005737">
    <property type="term" value="C:cytoplasm"/>
    <property type="evidence" value="ECO:0007669"/>
    <property type="project" value="TreeGrafter"/>
</dbReference>
<evidence type="ECO:0000259" key="3">
    <source>
        <dbReference type="Pfam" id="PF00078"/>
    </source>
</evidence>
<dbReference type="EMBL" id="JAZDWU010000010">
    <property type="protein sequence ID" value="KAK9988588.1"/>
    <property type="molecule type" value="Genomic_DNA"/>
</dbReference>
<feature type="compositionally biased region" description="Low complexity" evidence="2">
    <location>
        <begin position="322"/>
        <end position="341"/>
    </location>
</feature>
<evidence type="ECO:0000313" key="5">
    <source>
        <dbReference type="Proteomes" id="UP001459277"/>
    </source>
</evidence>
<dbReference type="Pfam" id="PF00078">
    <property type="entry name" value="RVT_1"/>
    <property type="match status" value="1"/>
</dbReference>
<dbReference type="Proteomes" id="UP001459277">
    <property type="component" value="Unassembled WGS sequence"/>
</dbReference>
<dbReference type="GO" id="GO:0051225">
    <property type="term" value="P:spindle assembly"/>
    <property type="evidence" value="ECO:0007669"/>
    <property type="project" value="TreeGrafter"/>
</dbReference>
<feature type="compositionally biased region" description="Low complexity" evidence="2">
    <location>
        <begin position="60"/>
        <end position="88"/>
    </location>
</feature>
<dbReference type="GO" id="GO:0005880">
    <property type="term" value="C:nuclear microtubule"/>
    <property type="evidence" value="ECO:0007669"/>
    <property type="project" value="TreeGrafter"/>
</dbReference>
<dbReference type="PANTHER" id="PTHR31807:SF2">
    <property type="entry name" value="PROTEIN SNOWY COTYLEDON 3"/>
    <property type="match status" value="1"/>
</dbReference>
<keyword evidence="5" id="KW-1185">Reference proteome</keyword>
<feature type="compositionally biased region" description="Polar residues" evidence="2">
    <location>
        <begin position="176"/>
        <end position="190"/>
    </location>
</feature>
<dbReference type="PANTHER" id="PTHR31807">
    <property type="entry name" value="AUGMIN FAMILY MEMBER"/>
    <property type="match status" value="1"/>
</dbReference>
<evidence type="ECO:0000256" key="2">
    <source>
        <dbReference type="SAM" id="MobiDB-lite"/>
    </source>
</evidence>
<feature type="compositionally biased region" description="Polar residues" evidence="2">
    <location>
        <begin position="301"/>
        <end position="321"/>
    </location>
</feature>
<dbReference type="InterPro" id="IPR043502">
    <property type="entry name" value="DNA/RNA_pol_sf"/>
</dbReference>
<dbReference type="InterPro" id="IPR000477">
    <property type="entry name" value="RT_dom"/>
</dbReference>
<feature type="compositionally biased region" description="Polar residues" evidence="2">
    <location>
        <begin position="89"/>
        <end position="109"/>
    </location>
</feature>
<feature type="compositionally biased region" description="Low complexity" evidence="2">
    <location>
        <begin position="425"/>
        <end position="439"/>
    </location>
</feature>
<evidence type="ECO:0000313" key="4">
    <source>
        <dbReference type="EMBL" id="KAK9988588.1"/>
    </source>
</evidence>
<comment type="caution">
    <text evidence="4">The sequence shown here is derived from an EMBL/GenBank/DDBJ whole genome shotgun (WGS) entry which is preliminary data.</text>
</comment>